<dbReference type="InterPro" id="IPR008767">
    <property type="entry name" value="Phage_SPP1_head-tail_adaptor"/>
</dbReference>
<organism evidence="1 2">
    <name type="scientific">Blautia pseudococcoides</name>
    <dbReference type="NCBI Taxonomy" id="1796616"/>
    <lineage>
        <taxon>Bacteria</taxon>
        <taxon>Bacillati</taxon>
        <taxon>Bacillota</taxon>
        <taxon>Clostridia</taxon>
        <taxon>Lachnospirales</taxon>
        <taxon>Lachnospiraceae</taxon>
        <taxon>Blautia</taxon>
    </lineage>
</organism>
<dbReference type="AlphaFoldDB" id="A0A1C7IAZ6"/>
<dbReference type="KEGG" id="byl:A4V09_14195"/>
<dbReference type="InterPro" id="IPR038666">
    <property type="entry name" value="SSP1_head-tail_sf"/>
</dbReference>
<dbReference type="Pfam" id="PF05521">
    <property type="entry name" value="Phage_HCP"/>
    <property type="match status" value="1"/>
</dbReference>
<dbReference type="RefSeq" id="WP_065542968.1">
    <property type="nucleotide sequence ID" value="NZ_CP015405.2"/>
</dbReference>
<accession>A0A1C7IAZ6</accession>
<evidence type="ECO:0000313" key="1">
    <source>
        <dbReference type="EMBL" id="ANU76811.1"/>
    </source>
</evidence>
<dbReference type="STRING" id="1796616.A4V09_14195"/>
<name>A0A1C7IAZ6_9FIRM</name>
<dbReference type="OrthoDB" id="9811106at2"/>
<dbReference type="Gene3D" id="2.40.10.270">
    <property type="entry name" value="Bacteriophage SPP1 head-tail adaptor protein"/>
    <property type="match status" value="1"/>
</dbReference>
<keyword evidence="2" id="KW-1185">Reference proteome</keyword>
<protein>
    <submittedName>
        <fullName evidence="1">Head-tail adaptor protein</fullName>
    </submittedName>
</protein>
<dbReference type="NCBIfam" id="TIGR01563">
    <property type="entry name" value="gp16_SPP1"/>
    <property type="match status" value="1"/>
</dbReference>
<sequence>MDVAAMNVRIMFQKNDVVSDAIGNRRNTWADYYSCHATISDSQGKSSAESEAAGQTTEHPDISFTVRFCRKVKAVDTTGFRILWDGGIYDILKIDHLNYKKRALKFKCEKVRR</sequence>
<proteinExistence type="predicted"/>
<gene>
    <name evidence="1" type="ORF">A4V09_14195</name>
</gene>
<evidence type="ECO:0000313" key="2">
    <source>
        <dbReference type="Proteomes" id="UP000092574"/>
    </source>
</evidence>
<dbReference type="EMBL" id="CP015405">
    <property type="protein sequence ID" value="ANU76811.1"/>
    <property type="molecule type" value="Genomic_DNA"/>
</dbReference>
<reference evidence="1" key="1">
    <citation type="submission" date="2017-04" db="EMBL/GenBank/DDBJ databases">
        <title>Complete Genome Sequences of Twelve Strains of a Stable Defined Moderately Diverse Mouse Microbiota 2 (sDMDMm2).</title>
        <authorList>
            <person name="Uchimura Y."/>
            <person name="Wyss M."/>
            <person name="Brugiroux S."/>
            <person name="Limenitakis J.P."/>
            <person name="Stecher B."/>
            <person name="McCoy K.D."/>
            <person name="Macpherson A.J."/>
        </authorList>
    </citation>
    <scope>NUCLEOTIDE SEQUENCE</scope>
    <source>
        <strain evidence="1">YL58</strain>
    </source>
</reference>
<dbReference type="Proteomes" id="UP000092574">
    <property type="component" value="Chromosome"/>
</dbReference>